<feature type="transmembrane region" description="Helical" evidence="1">
    <location>
        <begin position="192"/>
        <end position="212"/>
    </location>
</feature>
<feature type="transmembrane region" description="Helical" evidence="1">
    <location>
        <begin position="126"/>
        <end position="149"/>
    </location>
</feature>
<feature type="domain" description="MHYT" evidence="4">
    <location>
        <begin position="28"/>
        <end position="215"/>
    </location>
</feature>
<dbReference type="PROSITE" id="PS50883">
    <property type="entry name" value="EAL"/>
    <property type="match status" value="1"/>
</dbReference>
<dbReference type="Pfam" id="PF03707">
    <property type="entry name" value="MHYT"/>
    <property type="match status" value="2"/>
</dbReference>
<dbReference type="InterPro" id="IPR052155">
    <property type="entry name" value="Biofilm_reg_signaling"/>
</dbReference>
<organism evidence="5 6">
    <name type="scientific">Aureimonas flava</name>
    <dbReference type="NCBI Taxonomy" id="2320271"/>
    <lineage>
        <taxon>Bacteria</taxon>
        <taxon>Pseudomonadati</taxon>
        <taxon>Pseudomonadota</taxon>
        <taxon>Alphaproteobacteria</taxon>
        <taxon>Hyphomicrobiales</taxon>
        <taxon>Aurantimonadaceae</taxon>
        <taxon>Aureimonas</taxon>
    </lineage>
</organism>
<dbReference type="GO" id="GO:0016020">
    <property type="term" value="C:membrane"/>
    <property type="evidence" value="ECO:0007669"/>
    <property type="project" value="UniProtKB-UniRule"/>
</dbReference>
<feature type="transmembrane region" description="Helical" evidence="1">
    <location>
        <begin position="161"/>
        <end position="180"/>
    </location>
</feature>
<dbReference type="Gene3D" id="3.20.20.450">
    <property type="entry name" value="EAL domain"/>
    <property type="match status" value="1"/>
</dbReference>
<reference evidence="6" key="1">
    <citation type="submission" date="2018-09" db="EMBL/GenBank/DDBJ databases">
        <authorList>
            <person name="Tuo L."/>
        </authorList>
    </citation>
    <scope>NUCLEOTIDE SEQUENCE [LARGE SCALE GENOMIC DNA]</scope>
    <source>
        <strain evidence="6">M2BS4Y-1</strain>
    </source>
</reference>
<dbReference type="InterPro" id="IPR043128">
    <property type="entry name" value="Rev_trsase/Diguanyl_cyclase"/>
</dbReference>
<dbReference type="PROSITE" id="PS50887">
    <property type="entry name" value="GGDEF"/>
    <property type="match status" value="1"/>
</dbReference>
<dbReference type="InterPro" id="IPR005330">
    <property type="entry name" value="MHYT_dom"/>
</dbReference>
<keyword evidence="1" id="KW-1133">Transmembrane helix</keyword>
<dbReference type="PROSITE" id="PS50924">
    <property type="entry name" value="MHYT"/>
    <property type="match status" value="1"/>
</dbReference>
<feature type="transmembrane region" description="Helical" evidence="1">
    <location>
        <begin position="232"/>
        <end position="253"/>
    </location>
</feature>
<dbReference type="NCBIfam" id="TIGR00254">
    <property type="entry name" value="GGDEF"/>
    <property type="match status" value="1"/>
</dbReference>
<dbReference type="Gene3D" id="3.30.450.20">
    <property type="entry name" value="PAS domain"/>
    <property type="match status" value="1"/>
</dbReference>
<protein>
    <submittedName>
        <fullName evidence="5">EAL domain-containing protein</fullName>
    </submittedName>
</protein>
<dbReference type="InterPro" id="IPR000160">
    <property type="entry name" value="GGDEF_dom"/>
</dbReference>
<dbReference type="Proteomes" id="UP000265750">
    <property type="component" value="Unassembled WGS sequence"/>
</dbReference>
<dbReference type="InterPro" id="IPR001633">
    <property type="entry name" value="EAL_dom"/>
</dbReference>
<dbReference type="Gene3D" id="3.30.70.270">
    <property type="match status" value="1"/>
</dbReference>
<evidence type="ECO:0000313" key="5">
    <source>
        <dbReference type="EMBL" id="RIY03464.1"/>
    </source>
</evidence>
<feature type="domain" description="GGDEF" evidence="3">
    <location>
        <begin position="410"/>
        <end position="540"/>
    </location>
</feature>
<evidence type="ECO:0000259" key="2">
    <source>
        <dbReference type="PROSITE" id="PS50883"/>
    </source>
</evidence>
<dbReference type="EMBL" id="QYRN01000001">
    <property type="protein sequence ID" value="RIY03464.1"/>
    <property type="molecule type" value="Genomic_DNA"/>
</dbReference>
<evidence type="ECO:0000259" key="3">
    <source>
        <dbReference type="PROSITE" id="PS50887"/>
    </source>
</evidence>
<dbReference type="SMART" id="SM00267">
    <property type="entry name" value="GGDEF"/>
    <property type="match status" value="1"/>
</dbReference>
<dbReference type="CDD" id="cd01948">
    <property type="entry name" value="EAL"/>
    <property type="match status" value="1"/>
</dbReference>
<sequence length="810" mass="87224">MVRPIGALGVGRRVPGMMTVIGCIVYEHNLWLVLVAAVICGSGSWAMVRLFLRAANARATERLAWIVLSAFLTGASIWCTHFVAMLGYEPGVPVAFDPVLTIVSLLVAMVGSGIGFWIAAGGRPMAPAIGGAIVGLAIVVMHYTGMLAYRVQGIIAWDRTYLIASVAISCVLAALSMHAAMRGRNEALRPHFATGFFFLSIIGLHFTGMTAFEVTPMRIDGSFSNPEALNALAFAVACIGLAIVASGFASSFIDNKARATAADALSNMSNGLTVISSSGHITLLNERVRELFRLQESDVWIGMSLEAFIDAIGARAGWDAPRIQRVVANHRTWFGVDHPTRIEQHLDDGLILDICCQPVGRGGAILTYEDVTEARNGQKTIAHMAFHDALTGLKNRRMFAQSMDALLARGEVTMLMIDLDRFKDVNDRLGHAFGDGLLKEAAERIEALLRPEEEAFRLGGDELAVLSIAGPERAEALARDLVVSLGMPFEIGLHAATIGCSIGIATACAGDDASTVQKKADLALYAAKNAGRGRFEVYREGMLEHEASKRVFEQDLAEALALGQLELWYQPLFCLPERRLVGFEALVRWRHPERGLVPPSEFIPVAESCGLISSIGAWVMDEACRRAAQWPDDLYMSINVSAVQLRSATLSSHLHQALTRHRLPASRIELEITETAIVENSEHLAVVLAGLRAIGVRIAMDDFGTGYSSLAHLREFKVDRIKIDRSFIAAYASDDGSAAIVRAVLSMAGQLSIDTTAEGIEQEDQLHSLIELGCGTAQGYLLGRPLEAGAADALVHADQPSGPQALPSVA</sequence>
<evidence type="ECO:0000259" key="4">
    <source>
        <dbReference type="PROSITE" id="PS50924"/>
    </source>
</evidence>
<feature type="transmembrane region" description="Helical" evidence="1">
    <location>
        <begin position="99"/>
        <end position="119"/>
    </location>
</feature>
<evidence type="ECO:0000313" key="6">
    <source>
        <dbReference type="Proteomes" id="UP000265750"/>
    </source>
</evidence>
<feature type="transmembrane region" description="Helical" evidence="1">
    <location>
        <begin position="30"/>
        <end position="52"/>
    </location>
</feature>
<proteinExistence type="predicted"/>
<keyword evidence="6" id="KW-1185">Reference proteome</keyword>
<accession>A0A3A1WQY3</accession>
<dbReference type="Pfam" id="PF00990">
    <property type="entry name" value="GGDEF"/>
    <property type="match status" value="1"/>
</dbReference>
<keyword evidence="1" id="KW-0812">Transmembrane</keyword>
<dbReference type="CDD" id="cd01949">
    <property type="entry name" value="GGDEF"/>
    <property type="match status" value="1"/>
</dbReference>
<dbReference type="SMART" id="SM00052">
    <property type="entry name" value="EAL"/>
    <property type="match status" value="1"/>
</dbReference>
<dbReference type="AlphaFoldDB" id="A0A3A1WQY3"/>
<gene>
    <name evidence="5" type="ORF">D3218_01515</name>
</gene>
<dbReference type="SUPFAM" id="SSF141868">
    <property type="entry name" value="EAL domain-like"/>
    <property type="match status" value="1"/>
</dbReference>
<dbReference type="InterPro" id="IPR029787">
    <property type="entry name" value="Nucleotide_cyclase"/>
</dbReference>
<dbReference type="InterPro" id="IPR035919">
    <property type="entry name" value="EAL_sf"/>
</dbReference>
<dbReference type="PANTHER" id="PTHR44757">
    <property type="entry name" value="DIGUANYLATE CYCLASE DGCP"/>
    <property type="match status" value="1"/>
</dbReference>
<evidence type="ECO:0000256" key="1">
    <source>
        <dbReference type="PROSITE-ProRule" id="PRU00244"/>
    </source>
</evidence>
<feature type="domain" description="EAL" evidence="2">
    <location>
        <begin position="549"/>
        <end position="799"/>
    </location>
</feature>
<dbReference type="Pfam" id="PF00563">
    <property type="entry name" value="EAL"/>
    <property type="match status" value="1"/>
</dbReference>
<dbReference type="Pfam" id="PF12860">
    <property type="entry name" value="PAS_7"/>
    <property type="match status" value="1"/>
</dbReference>
<comment type="caution">
    <text evidence="5">The sequence shown here is derived from an EMBL/GenBank/DDBJ whole genome shotgun (WGS) entry which is preliminary data.</text>
</comment>
<dbReference type="PANTHER" id="PTHR44757:SF2">
    <property type="entry name" value="BIOFILM ARCHITECTURE MAINTENANCE PROTEIN MBAA"/>
    <property type="match status" value="1"/>
</dbReference>
<keyword evidence="1" id="KW-0472">Membrane</keyword>
<feature type="transmembrane region" description="Helical" evidence="1">
    <location>
        <begin position="64"/>
        <end position="87"/>
    </location>
</feature>
<dbReference type="SUPFAM" id="SSF55073">
    <property type="entry name" value="Nucleotide cyclase"/>
    <property type="match status" value="1"/>
</dbReference>
<dbReference type="OrthoDB" id="9814202at2"/>
<name>A0A3A1WQY3_9HYPH</name>